<dbReference type="GO" id="GO:0040029">
    <property type="term" value="P:epigenetic regulation of gene expression"/>
    <property type="evidence" value="ECO:0007669"/>
    <property type="project" value="TreeGrafter"/>
</dbReference>
<accession>A0AAN8ZZW4</accession>
<dbReference type="PANTHER" id="PTHR10625">
    <property type="entry name" value="HISTONE DEACETYLASE HDAC1-RELATED"/>
    <property type="match status" value="1"/>
</dbReference>
<evidence type="ECO:0000313" key="5">
    <source>
        <dbReference type="Proteomes" id="UP001381693"/>
    </source>
</evidence>
<dbReference type="GO" id="GO:0000118">
    <property type="term" value="C:histone deacetylase complex"/>
    <property type="evidence" value="ECO:0007669"/>
    <property type="project" value="TreeGrafter"/>
</dbReference>
<comment type="caution">
    <text evidence="4">The sequence shown here is derived from an EMBL/GenBank/DDBJ whole genome shotgun (WGS) entry which is preliminary data.</text>
</comment>
<dbReference type="InterPro" id="IPR023696">
    <property type="entry name" value="Ureohydrolase_dom_sf"/>
</dbReference>
<dbReference type="Gene3D" id="3.40.800.20">
    <property type="entry name" value="Histone deacetylase domain"/>
    <property type="match status" value="1"/>
</dbReference>
<dbReference type="EC" id="3.5.1.98" evidence="4"/>
<protein>
    <submittedName>
        <fullName evidence="4">Histone deacetylase 6</fullName>
        <ecNumber evidence="4">3.5.1.98</ecNumber>
    </submittedName>
</protein>
<feature type="non-terminal residue" evidence="4">
    <location>
        <position position="1"/>
    </location>
</feature>
<evidence type="ECO:0000256" key="1">
    <source>
        <dbReference type="ARBA" id="ARBA00048287"/>
    </source>
</evidence>
<organism evidence="4 5">
    <name type="scientific">Halocaridina rubra</name>
    <name type="common">Hawaiian red shrimp</name>
    <dbReference type="NCBI Taxonomy" id="373956"/>
    <lineage>
        <taxon>Eukaryota</taxon>
        <taxon>Metazoa</taxon>
        <taxon>Ecdysozoa</taxon>
        <taxon>Arthropoda</taxon>
        <taxon>Crustacea</taxon>
        <taxon>Multicrustacea</taxon>
        <taxon>Malacostraca</taxon>
        <taxon>Eumalacostraca</taxon>
        <taxon>Eucarida</taxon>
        <taxon>Decapoda</taxon>
        <taxon>Pleocyemata</taxon>
        <taxon>Caridea</taxon>
        <taxon>Atyoidea</taxon>
        <taxon>Atyidae</taxon>
        <taxon>Halocaridina</taxon>
    </lineage>
</organism>
<reference evidence="4 5" key="1">
    <citation type="submission" date="2023-11" db="EMBL/GenBank/DDBJ databases">
        <title>Halocaridina rubra genome assembly.</title>
        <authorList>
            <person name="Smith C."/>
        </authorList>
    </citation>
    <scope>NUCLEOTIDE SEQUENCE [LARGE SCALE GENOMIC DNA]</scope>
    <source>
        <strain evidence="4">EP-1</strain>
        <tissue evidence="4">Whole</tissue>
    </source>
</reference>
<dbReference type="Proteomes" id="UP001381693">
    <property type="component" value="Unassembled WGS sequence"/>
</dbReference>
<sequence>IVDSVLKGESLRGLAIVRPPGHHAERNEPCGFCFYNNVAVGAKHAINAFGMERILILDWDIHHGNGIQHMFEAEPRVLYISIHRYENGSFFPYNADANYNRVGIKKGKGFNVNIPWNKGGMHDGDYMAAMMEVVLPIATQFNPQLVLVSAGFDAAVGDPLGATRKLKGNGEYRDITIQYDLTRAQRENMKILISEAKRKEQEDQSANLIYRERGPPEKNIVKRIKKQKVVQDQTEGGSNQA</sequence>
<dbReference type="InterPro" id="IPR037138">
    <property type="entry name" value="His_deacetylse_dom_sf"/>
</dbReference>
<evidence type="ECO:0000256" key="2">
    <source>
        <dbReference type="SAM" id="MobiDB-lite"/>
    </source>
</evidence>
<dbReference type="InterPro" id="IPR000286">
    <property type="entry name" value="HDACs"/>
</dbReference>
<evidence type="ECO:0000259" key="3">
    <source>
        <dbReference type="Pfam" id="PF00850"/>
    </source>
</evidence>
<dbReference type="SUPFAM" id="SSF52768">
    <property type="entry name" value="Arginase/deacetylase"/>
    <property type="match status" value="1"/>
</dbReference>
<dbReference type="InterPro" id="IPR023801">
    <property type="entry name" value="His_deacetylse_dom"/>
</dbReference>
<dbReference type="GO" id="GO:0141221">
    <property type="term" value="F:histone deacetylase activity, hydrolytic mechanism"/>
    <property type="evidence" value="ECO:0007669"/>
    <property type="project" value="UniProtKB-EC"/>
</dbReference>
<dbReference type="AlphaFoldDB" id="A0AAN8ZZW4"/>
<proteinExistence type="predicted"/>
<keyword evidence="4" id="KW-0378">Hydrolase</keyword>
<feature type="region of interest" description="Disordered" evidence="2">
    <location>
        <begin position="220"/>
        <end position="241"/>
    </location>
</feature>
<keyword evidence="5" id="KW-1185">Reference proteome</keyword>
<evidence type="ECO:0000313" key="4">
    <source>
        <dbReference type="EMBL" id="KAK7069399.1"/>
    </source>
</evidence>
<name>A0AAN8ZZW4_HALRR</name>
<comment type="catalytic activity">
    <reaction evidence="1">
        <text>N(6)-acetyl-L-lysyl-[histone] + H2O = L-lysyl-[histone] + acetate</text>
        <dbReference type="Rhea" id="RHEA:58196"/>
        <dbReference type="Rhea" id="RHEA-COMP:9845"/>
        <dbReference type="Rhea" id="RHEA-COMP:11338"/>
        <dbReference type="ChEBI" id="CHEBI:15377"/>
        <dbReference type="ChEBI" id="CHEBI:29969"/>
        <dbReference type="ChEBI" id="CHEBI:30089"/>
        <dbReference type="ChEBI" id="CHEBI:61930"/>
        <dbReference type="EC" id="3.5.1.98"/>
    </reaction>
</comment>
<dbReference type="EMBL" id="JAXCGZ010016566">
    <property type="protein sequence ID" value="KAK7069399.1"/>
    <property type="molecule type" value="Genomic_DNA"/>
</dbReference>
<gene>
    <name evidence="4" type="primary">HDAC6_4</name>
    <name evidence="4" type="ORF">SK128_022849</name>
</gene>
<feature type="domain" description="Histone deacetylase" evidence="3">
    <location>
        <begin position="2"/>
        <end position="164"/>
    </location>
</feature>
<dbReference type="PRINTS" id="PR01270">
    <property type="entry name" value="HDASUPER"/>
</dbReference>
<dbReference type="Pfam" id="PF00850">
    <property type="entry name" value="Hist_deacetyl"/>
    <property type="match status" value="1"/>
</dbReference>
<dbReference type="PANTHER" id="PTHR10625:SF38">
    <property type="entry name" value="HISTONE DEACETYLASE 6, ISOFORM G"/>
    <property type="match status" value="1"/>
</dbReference>